<dbReference type="InterPro" id="IPR027267">
    <property type="entry name" value="AH/BAR_dom_sf"/>
</dbReference>
<accession>A0A6A3BUN8</accession>
<evidence type="ECO:0000313" key="2">
    <source>
        <dbReference type="Proteomes" id="UP000436088"/>
    </source>
</evidence>
<comment type="caution">
    <text evidence="1">The sequence shown here is derived from an EMBL/GenBank/DDBJ whole genome shotgun (WGS) entry which is preliminary data.</text>
</comment>
<dbReference type="EMBL" id="VEPZ02000781">
    <property type="protein sequence ID" value="KAE8719697.1"/>
    <property type="molecule type" value="Genomic_DNA"/>
</dbReference>
<proteinExistence type="predicted"/>
<dbReference type="AlphaFoldDB" id="A0A6A3BUN8"/>
<evidence type="ECO:0000313" key="1">
    <source>
        <dbReference type="EMBL" id="KAE8719697.1"/>
    </source>
</evidence>
<sequence length="170" mass="19264">MVSCRRRIGGRSRKGGVMFLLKRIVIEAMEVLRFAPFSQSLPSQALNTNQIHSSLSFINYNFLYVKENICVSPMMHFSKLEDTPMFRQEIQCVEENAELMRGRSLKFYEGCRKTRREGLQEGHSGDIAFVSALETFGGDQNDPTCVAFGGCGVTFDIVTMSNLFKQALNW</sequence>
<organism evidence="1 2">
    <name type="scientific">Hibiscus syriacus</name>
    <name type="common">Rose of Sharon</name>
    <dbReference type="NCBI Taxonomy" id="106335"/>
    <lineage>
        <taxon>Eukaryota</taxon>
        <taxon>Viridiplantae</taxon>
        <taxon>Streptophyta</taxon>
        <taxon>Embryophyta</taxon>
        <taxon>Tracheophyta</taxon>
        <taxon>Spermatophyta</taxon>
        <taxon>Magnoliopsida</taxon>
        <taxon>eudicotyledons</taxon>
        <taxon>Gunneridae</taxon>
        <taxon>Pentapetalae</taxon>
        <taxon>rosids</taxon>
        <taxon>malvids</taxon>
        <taxon>Malvales</taxon>
        <taxon>Malvaceae</taxon>
        <taxon>Malvoideae</taxon>
        <taxon>Hibiscus</taxon>
    </lineage>
</organism>
<dbReference type="Gene3D" id="1.20.1270.60">
    <property type="entry name" value="Arfaptin homology (AH) domain/BAR domain"/>
    <property type="match status" value="1"/>
</dbReference>
<keyword evidence="2" id="KW-1185">Reference proteome</keyword>
<dbReference type="SUPFAM" id="SSF103657">
    <property type="entry name" value="BAR/IMD domain-like"/>
    <property type="match status" value="1"/>
</dbReference>
<gene>
    <name evidence="1" type="ORF">F3Y22_tig00109926pilonHSYRG00065</name>
</gene>
<dbReference type="Proteomes" id="UP000436088">
    <property type="component" value="Unassembled WGS sequence"/>
</dbReference>
<reference evidence="1" key="1">
    <citation type="submission" date="2019-09" db="EMBL/GenBank/DDBJ databases">
        <title>Draft genome information of white flower Hibiscus syriacus.</title>
        <authorList>
            <person name="Kim Y.-M."/>
        </authorList>
    </citation>
    <scope>NUCLEOTIDE SEQUENCE [LARGE SCALE GENOMIC DNA]</scope>
    <source>
        <strain evidence="1">YM2019G1</strain>
    </source>
</reference>
<name>A0A6A3BUN8_HIBSY</name>
<protein>
    <submittedName>
        <fullName evidence="1">Uncharacterized protein</fullName>
    </submittedName>
</protein>